<evidence type="ECO:0000313" key="4">
    <source>
        <dbReference type="Proteomes" id="UP000182719"/>
    </source>
</evidence>
<dbReference type="GO" id="GO:0008610">
    <property type="term" value="P:lipid biosynthetic process"/>
    <property type="evidence" value="ECO:0007669"/>
    <property type="project" value="TreeGrafter"/>
</dbReference>
<sequence length="264" mass="29335">MTNAVPGGGNAFHPTVKTWFPFARPRPEARLRMVCFPFAGGTASFLQRWVDLIPDVEAFAAQYPGRETRFTETPFRDVRTLAEALGPVVRSLADRPLVFFGYSLGTLVAVEVARWLIRQGGPAPLGLLVAAGTPPGRRTSRPLYALSEKDFIQALEEYGGTPPQVLAHKDLMEMLIPMLRSDFEMVDTYKLTDASPLPVPVHAFSGDRDSHALPPVMEGWKDFTSTPDFSLQVFPGEHFFINTAADSLREAMERSMLRWCPRAP</sequence>
<evidence type="ECO:0000313" key="3">
    <source>
        <dbReference type="EMBL" id="SEN27131.1"/>
    </source>
</evidence>
<dbReference type="PANTHER" id="PTHR11487:SF0">
    <property type="entry name" value="S-ACYL FATTY ACID SYNTHASE THIOESTERASE, MEDIUM CHAIN"/>
    <property type="match status" value="1"/>
</dbReference>
<dbReference type="AlphaFoldDB" id="A0A1H8F5G4"/>
<organism evidence="3 4">
    <name type="scientific">Stigmatella aurantiaca</name>
    <dbReference type="NCBI Taxonomy" id="41"/>
    <lineage>
        <taxon>Bacteria</taxon>
        <taxon>Pseudomonadati</taxon>
        <taxon>Myxococcota</taxon>
        <taxon>Myxococcia</taxon>
        <taxon>Myxococcales</taxon>
        <taxon>Cystobacterineae</taxon>
        <taxon>Archangiaceae</taxon>
        <taxon>Stigmatella</taxon>
    </lineage>
</organism>
<keyword evidence="4" id="KW-1185">Reference proteome</keyword>
<proteinExistence type="inferred from homology"/>
<dbReference type="InterPro" id="IPR012223">
    <property type="entry name" value="TEII"/>
</dbReference>
<name>A0A1H8F5G4_STIAU</name>
<reference evidence="4" key="1">
    <citation type="submission" date="2016-10" db="EMBL/GenBank/DDBJ databases">
        <authorList>
            <person name="Varghese N."/>
            <person name="Submissions S."/>
        </authorList>
    </citation>
    <scope>NUCLEOTIDE SEQUENCE [LARGE SCALE GENOMIC DNA]</scope>
    <source>
        <strain evidence="4">DSM 17044</strain>
    </source>
</reference>
<evidence type="ECO:0000259" key="2">
    <source>
        <dbReference type="Pfam" id="PF00975"/>
    </source>
</evidence>
<dbReference type="PANTHER" id="PTHR11487">
    <property type="entry name" value="THIOESTERASE"/>
    <property type="match status" value="1"/>
</dbReference>
<evidence type="ECO:0000256" key="1">
    <source>
        <dbReference type="ARBA" id="ARBA00007169"/>
    </source>
</evidence>
<dbReference type="InterPro" id="IPR029058">
    <property type="entry name" value="AB_hydrolase_fold"/>
</dbReference>
<dbReference type="Gene3D" id="3.40.50.1820">
    <property type="entry name" value="alpha/beta hydrolase"/>
    <property type="match status" value="1"/>
</dbReference>
<accession>A0A1H8F5G4</accession>
<dbReference type="RefSeq" id="WP_075011298.1">
    <property type="nucleotide sequence ID" value="NZ_FOAP01000036.1"/>
</dbReference>
<dbReference type="Pfam" id="PF00975">
    <property type="entry name" value="Thioesterase"/>
    <property type="match status" value="1"/>
</dbReference>
<dbReference type="Proteomes" id="UP000182719">
    <property type="component" value="Unassembled WGS sequence"/>
</dbReference>
<protein>
    <submittedName>
        <fullName evidence="3">Surfactin synthase thioesterase subunit</fullName>
    </submittedName>
</protein>
<feature type="domain" description="Thioesterase" evidence="2">
    <location>
        <begin position="33"/>
        <end position="254"/>
    </location>
</feature>
<comment type="similarity">
    <text evidence="1">Belongs to the thioesterase family.</text>
</comment>
<dbReference type="InterPro" id="IPR001031">
    <property type="entry name" value="Thioesterase"/>
</dbReference>
<dbReference type="EMBL" id="FOAP01000036">
    <property type="protein sequence ID" value="SEN27131.1"/>
    <property type="molecule type" value="Genomic_DNA"/>
</dbReference>
<dbReference type="SUPFAM" id="SSF53474">
    <property type="entry name" value="alpha/beta-Hydrolases"/>
    <property type="match status" value="1"/>
</dbReference>
<dbReference type="OrthoDB" id="8480037at2"/>
<gene>
    <name evidence="3" type="ORF">SAMN05444354_13613</name>
</gene>